<evidence type="ECO:0000313" key="2">
    <source>
        <dbReference type="Proteomes" id="UP000724584"/>
    </source>
</evidence>
<proteinExistence type="predicted"/>
<organism evidence="1 2">
    <name type="scientific">Chaetomium tenue</name>
    <dbReference type="NCBI Taxonomy" id="1854479"/>
    <lineage>
        <taxon>Eukaryota</taxon>
        <taxon>Fungi</taxon>
        <taxon>Dikarya</taxon>
        <taxon>Ascomycota</taxon>
        <taxon>Pezizomycotina</taxon>
        <taxon>Sordariomycetes</taxon>
        <taxon>Sordariomycetidae</taxon>
        <taxon>Sordariales</taxon>
        <taxon>Chaetomiaceae</taxon>
        <taxon>Chaetomium</taxon>
    </lineage>
</organism>
<gene>
    <name evidence="1" type="ORF">F5144DRAFT_95029</name>
</gene>
<dbReference type="EMBL" id="JAGIZQ010000002">
    <property type="protein sequence ID" value="KAH6640465.1"/>
    <property type="molecule type" value="Genomic_DNA"/>
</dbReference>
<reference evidence="1 2" key="1">
    <citation type="journal article" date="2021" name="Nat. Commun.">
        <title>Genetic determinants of endophytism in the Arabidopsis root mycobiome.</title>
        <authorList>
            <person name="Mesny F."/>
            <person name="Miyauchi S."/>
            <person name="Thiergart T."/>
            <person name="Pickel B."/>
            <person name="Atanasova L."/>
            <person name="Karlsson M."/>
            <person name="Huettel B."/>
            <person name="Barry K.W."/>
            <person name="Haridas S."/>
            <person name="Chen C."/>
            <person name="Bauer D."/>
            <person name="Andreopoulos W."/>
            <person name="Pangilinan J."/>
            <person name="LaButti K."/>
            <person name="Riley R."/>
            <person name="Lipzen A."/>
            <person name="Clum A."/>
            <person name="Drula E."/>
            <person name="Henrissat B."/>
            <person name="Kohler A."/>
            <person name="Grigoriev I.V."/>
            <person name="Martin F.M."/>
            <person name="Hacquard S."/>
        </authorList>
    </citation>
    <scope>NUCLEOTIDE SEQUENCE [LARGE SCALE GENOMIC DNA]</scope>
    <source>
        <strain evidence="1 2">MPI-SDFR-AT-0079</strain>
    </source>
</reference>
<dbReference type="Proteomes" id="UP000724584">
    <property type="component" value="Unassembled WGS sequence"/>
</dbReference>
<comment type="caution">
    <text evidence="1">The sequence shown here is derived from an EMBL/GenBank/DDBJ whole genome shotgun (WGS) entry which is preliminary data.</text>
</comment>
<keyword evidence="2" id="KW-1185">Reference proteome</keyword>
<accession>A0ACB7PG17</accession>
<name>A0ACB7PG17_9PEZI</name>
<sequence length="165" mass="17936">MVHQAVFVPFVAPSAAPAATNQGVCFSIVDGTMKEALSPHTRTLMSHFVVCPEPILGAQLTRSVIASGAAPPCRLSIFRSGILDSYEGTGGLSPRGTVLWLSHVVIIGLEAPNSTCRYMYIQHQWNGHPHKCQVADTMWLRPFSSNAGHPGWLLSNLFKNNNKIK</sequence>
<protein>
    <submittedName>
        <fullName evidence="1">Uncharacterized protein</fullName>
    </submittedName>
</protein>
<evidence type="ECO:0000313" key="1">
    <source>
        <dbReference type="EMBL" id="KAH6640465.1"/>
    </source>
</evidence>